<gene>
    <name evidence="1" type="ORF">S01H1_69855</name>
</gene>
<feature type="non-terminal residue" evidence="1">
    <location>
        <position position="1"/>
    </location>
</feature>
<protein>
    <submittedName>
        <fullName evidence="1">Uncharacterized protein</fullName>
    </submittedName>
</protein>
<evidence type="ECO:0000313" key="1">
    <source>
        <dbReference type="EMBL" id="GAG29307.1"/>
    </source>
</evidence>
<sequence length="34" mass="3531">YKGTGKVVLSFFGSGYTNCGAAGAGRYPLSRKNC</sequence>
<comment type="caution">
    <text evidence="1">The sequence shown here is derived from an EMBL/GenBank/DDBJ whole genome shotgun (WGS) entry which is preliminary data.</text>
</comment>
<proteinExistence type="predicted"/>
<dbReference type="AlphaFoldDB" id="X0X1J2"/>
<organism evidence="1">
    <name type="scientific">marine sediment metagenome</name>
    <dbReference type="NCBI Taxonomy" id="412755"/>
    <lineage>
        <taxon>unclassified sequences</taxon>
        <taxon>metagenomes</taxon>
        <taxon>ecological metagenomes</taxon>
    </lineage>
</organism>
<reference evidence="1" key="1">
    <citation type="journal article" date="2014" name="Front. Microbiol.">
        <title>High frequency of phylogenetically diverse reductive dehalogenase-homologous genes in deep subseafloor sedimentary metagenomes.</title>
        <authorList>
            <person name="Kawai M."/>
            <person name="Futagami T."/>
            <person name="Toyoda A."/>
            <person name="Takaki Y."/>
            <person name="Nishi S."/>
            <person name="Hori S."/>
            <person name="Arai W."/>
            <person name="Tsubouchi T."/>
            <person name="Morono Y."/>
            <person name="Uchiyama I."/>
            <person name="Ito T."/>
            <person name="Fujiyama A."/>
            <person name="Inagaki F."/>
            <person name="Takami H."/>
        </authorList>
    </citation>
    <scope>NUCLEOTIDE SEQUENCE</scope>
    <source>
        <strain evidence="1">Expedition CK06-06</strain>
    </source>
</reference>
<accession>X0X1J2</accession>
<name>X0X1J2_9ZZZZ</name>
<dbReference type="EMBL" id="BARS01046404">
    <property type="protein sequence ID" value="GAG29307.1"/>
    <property type="molecule type" value="Genomic_DNA"/>
</dbReference>